<dbReference type="EMBL" id="JAEPDI010000012">
    <property type="protein sequence ID" value="MCG7939932.1"/>
    <property type="molecule type" value="Genomic_DNA"/>
</dbReference>
<dbReference type="SUPFAM" id="SSF160214">
    <property type="entry name" value="FlaG-like"/>
    <property type="match status" value="1"/>
</dbReference>
<keyword evidence="2" id="KW-0969">Cilium</keyword>
<feature type="compositionally biased region" description="Polar residues" evidence="1">
    <location>
        <begin position="22"/>
        <end position="33"/>
    </location>
</feature>
<dbReference type="InterPro" id="IPR005186">
    <property type="entry name" value="FlaG"/>
</dbReference>
<sequence length="129" mass="14265">MPNVITDLANQYAYKRDVPSTDGKSSVEIQPKSSEPVKISPKQDQALEEKSAIDPSELASKVENLNQLVSRDLEFSVDDETGQQVLRVIDSETGKVIRQVPSDQILHVISQVQKATEGMLQGVLLDDKF</sequence>
<dbReference type="Pfam" id="PF03646">
    <property type="entry name" value="FlaG"/>
    <property type="match status" value="1"/>
</dbReference>
<evidence type="ECO:0000313" key="2">
    <source>
        <dbReference type="EMBL" id="MCG7939932.1"/>
    </source>
</evidence>
<organism evidence="2 3">
    <name type="scientific">Candidatus Thiodiazotropha lotti</name>
    <dbReference type="NCBI Taxonomy" id="2792787"/>
    <lineage>
        <taxon>Bacteria</taxon>
        <taxon>Pseudomonadati</taxon>
        <taxon>Pseudomonadota</taxon>
        <taxon>Gammaproteobacteria</taxon>
        <taxon>Chromatiales</taxon>
        <taxon>Sedimenticolaceae</taxon>
        <taxon>Candidatus Thiodiazotropha</taxon>
    </lineage>
</organism>
<keyword evidence="2" id="KW-0282">Flagellum</keyword>
<dbReference type="InterPro" id="IPR035924">
    <property type="entry name" value="FlaG-like_sf"/>
</dbReference>
<comment type="caution">
    <text evidence="2">The sequence shown here is derived from an EMBL/GenBank/DDBJ whole genome shotgun (WGS) entry which is preliminary data.</text>
</comment>
<dbReference type="Proteomes" id="UP000886687">
    <property type="component" value="Unassembled WGS sequence"/>
</dbReference>
<reference evidence="2" key="1">
    <citation type="journal article" date="2021" name="Proc. Natl. Acad. Sci. U.S.A.">
        <title>Global biogeography of chemosynthetic symbionts reveals both localized and globally distributed symbiont groups. .</title>
        <authorList>
            <person name="Osvatic J.T."/>
            <person name="Wilkins L.G.E."/>
            <person name="Leibrecht L."/>
            <person name="Leray M."/>
            <person name="Zauner S."/>
            <person name="Polzin J."/>
            <person name="Camacho Y."/>
            <person name="Gros O."/>
            <person name="van Gils J.A."/>
            <person name="Eisen J.A."/>
            <person name="Petersen J.M."/>
            <person name="Yuen B."/>
        </authorList>
    </citation>
    <scope>NUCLEOTIDE SEQUENCE</scope>
    <source>
        <strain evidence="2">MAGL173</strain>
    </source>
</reference>
<proteinExistence type="predicted"/>
<accession>A0A9E4MZW5</accession>
<name>A0A9E4MZW5_9GAMM</name>
<evidence type="ECO:0000256" key="1">
    <source>
        <dbReference type="SAM" id="MobiDB-lite"/>
    </source>
</evidence>
<keyword evidence="2" id="KW-0966">Cell projection</keyword>
<evidence type="ECO:0000313" key="3">
    <source>
        <dbReference type="Proteomes" id="UP000886687"/>
    </source>
</evidence>
<dbReference type="AlphaFoldDB" id="A0A9E4MZW5"/>
<dbReference type="PANTHER" id="PTHR37166:SF1">
    <property type="entry name" value="PROTEIN FLAG"/>
    <property type="match status" value="1"/>
</dbReference>
<gene>
    <name evidence="2" type="ORF">JAZ04_13905</name>
</gene>
<protein>
    <submittedName>
        <fullName evidence="2">Flagellar protein FlaG</fullName>
    </submittedName>
</protein>
<dbReference type="Gene3D" id="3.30.160.170">
    <property type="entry name" value="FlaG-like"/>
    <property type="match status" value="1"/>
</dbReference>
<dbReference type="PANTHER" id="PTHR37166">
    <property type="entry name" value="PROTEIN FLAG"/>
    <property type="match status" value="1"/>
</dbReference>
<feature type="region of interest" description="Disordered" evidence="1">
    <location>
        <begin position="16"/>
        <end position="55"/>
    </location>
</feature>